<dbReference type="CDD" id="cd00077">
    <property type="entry name" value="HDc"/>
    <property type="match status" value="1"/>
</dbReference>
<keyword evidence="1" id="KW-0472">Membrane</keyword>
<dbReference type="SUPFAM" id="SSF109604">
    <property type="entry name" value="HD-domain/PDEase-like"/>
    <property type="match status" value="1"/>
</dbReference>
<dbReference type="AlphaFoldDB" id="A0A840V3Q1"/>
<dbReference type="Proteomes" id="UP000539642">
    <property type="component" value="Unassembled WGS sequence"/>
</dbReference>
<proteinExistence type="predicted"/>
<keyword evidence="4" id="KW-1185">Reference proteome</keyword>
<dbReference type="Gene3D" id="1.10.3210.10">
    <property type="entry name" value="Hypothetical protein af1432"/>
    <property type="match status" value="1"/>
</dbReference>
<gene>
    <name evidence="3" type="ORF">HNQ81_002104</name>
</gene>
<organism evidence="3 4">
    <name type="scientific">Desulfoprunum benzoelyticum</name>
    <dbReference type="NCBI Taxonomy" id="1506996"/>
    <lineage>
        <taxon>Bacteria</taxon>
        <taxon>Pseudomonadati</taxon>
        <taxon>Thermodesulfobacteriota</taxon>
        <taxon>Desulfobulbia</taxon>
        <taxon>Desulfobulbales</taxon>
        <taxon>Desulfobulbaceae</taxon>
        <taxon>Desulfoprunum</taxon>
    </lineage>
</organism>
<dbReference type="InterPro" id="IPR003607">
    <property type="entry name" value="HD/PDEase_dom"/>
</dbReference>
<evidence type="ECO:0000259" key="2">
    <source>
        <dbReference type="Pfam" id="PF01966"/>
    </source>
</evidence>
<keyword evidence="1" id="KW-1133">Transmembrane helix</keyword>
<feature type="domain" description="HD" evidence="2">
    <location>
        <begin position="160"/>
        <end position="257"/>
    </location>
</feature>
<dbReference type="RefSeq" id="WP_240191568.1">
    <property type="nucleotide sequence ID" value="NZ_JACHEO010000011.1"/>
</dbReference>
<dbReference type="EMBL" id="JACHEO010000011">
    <property type="protein sequence ID" value="MBB5348369.1"/>
    <property type="molecule type" value="Genomic_DNA"/>
</dbReference>
<evidence type="ECO:0000313" key="3">
    <source>
        <dbReference type="EMBL" id="MBB5348369.1"/>
    </source>
</evidence>
<evidence type="ECO:0000313" key="4">
    <source>
        <dbReference type="Proteomes" id="UP000539642"/>
    </source>
</evidence>
<protein>
    <recommendedName>
        <fullName evidence="2">HD domain-containing protein</fullName>
    </recommendedName>
</protein>
<sequence length="480" mass="54253">MKEAVPCIIDWLRAIGWNGGFLMLAVGLIFTIFAVLAFSRKKETVVQEIIHLRDLSKLWTEDGSGEVHISELSPLWRDEQSLSEYNKTSQLRNPRAAAFMENNLNSVWFKKFPQQKAVCVRLLSLLDQQGQCPSVVDIRGDVEGGWDENTYQLLARISLLDHSLNVAEEVIQLLSENKAWHVIPDTMIAALAHDMGKLESMRGFLYSVGEHPLAAGRAFTGISEFEKLPKKDEILQAIKLHHKMPKGLLGKTLKKADQKARQKELESTTLQKDFADTKAHAPPSVNTADQNTKNDAAWQAQADIYNEGHDTNPKKPKTAPQLVDISSWFEASQFLDNLRPYINRMFGRRFLAFSMPDGHVYFQAKVLEEVARKMAEKAGCMDIATMAHKDASMRGVLFTIVHQLRAEHDVIDRGLIKDTFFGGYFNVTRKIGKPIKGYYTPFHAEPFGSIAEMEHAKPQMLRDIIKVSSYLDSDNSDHEN</sequence>
<dbReference type="Pfam" id="PF01966">
    <property type="entry name" value="HD"/>
    <property type="match status" value="1"/>
</dbReference>
<dbReference type="InterPro" id="IPR006674">
    <property type="entry name" value="HD_domain"/>
</dbReference>
<reference evidence="3 4" key="1">
    <citation type="submission" date="2020-08" db="EMBL/GenBank/DDBJ databases">
        <title>Genomic Encyclopedia of Type Strains, Phase IV (KMG-IV): sequencing the most valuable type-strain genomes for metagenomic binning, comparative biology and taxonomic classification.</title>
        <authorList>
            <person name="Goeker M."/>
        </authorList>
    </citation>
    <scope>NUCLEOTIDE SEQUENCE [LARGE SCALE GENOMIC DNA]</scope>
    <source>
        <strain evidence="3 4">DSM 28570</strain>
    </source>
</reference>
<comment type="caution">
    <text evidence="3">The sequence shown here is derived from an EMBL/GenBank/DDBJ whole genome shotgun (WGS) entry which is preliminary data.</text>
</comment>
<accession>A0A840V3Q1</accession>
<keyword evidence="1" id="KW-0812">Transmembrane</keyword>
<evidence type="ECO:0000256" key="1">
    <source>
        <dbReference type="SAM" id="Phobius"/>
    </source>
</evidence>
<name>A0A840V3Q1_9BACT</name>
<feature type="transmembrane region" description="Helical" evidence="1">
    <location>
        <begin position="20"/>
        <end position="38"/>
    </location>
</feature>